<reference evidence="1 2" key="1">
    <citation type="submission" date="2015-06" db="EMBL/GenBank/DDBJ databases">
        <title>Draft genome sequence of beer spoilage bacterium Megasphaera cerevisiae type strain 20462.</title>
        <authorList>
            <person name="Kutumbaka K."/>
            <person name="Pasmowitz J."/>
            <person name="Mategko J."/>
            <person name="Reyes D."/>
            <person name="Friedrich A."/>
            <person name="Han S."/>
            <person name="Martens-Habbena W."/>
            <person name="Neal-McKinney J."/>
            <person name="Janagama H.K."/>
            <person name="Nadala C."/>
            <person name="Samadpour M."/>
        </authorList>
    </citation>
    <scope>NUCLEOTIDE SEQUENCE [LARGE SCALE GENOMIC DNA]</scope>
    <source>
        <strain evidence="1 2">DSM 20462</strain>
    </source>
</reference>
<dbReference type="Proteomes" id="UP000036503">
    <property type="component" value="Unassembled WGS sequence"/>
</dbReference>
<proteinExistence type="predicted"/>
<accession>A0A0J6WP90</accession>
<keyword evidence="2" id="KW-1185">Reference proteome</keyword>
<dbReference type="OrthoDB" id="1068645at2"/>
<organism evidence="1 2">
    <name type="scientific">Megasphaera cerevisiae DSM 20462</name>
    <dbReference type="NCBI Taxonomy" id="1122219"/>
    <lineage>
        <taxon>Bacteria</taxon>
        <taxon>Bacillati</taxon>
        <taxon>Bacillota</taxon>
        <taxon>Negativicutes</taxon>
        <taxon>Veillonellales</taxon>
        <taxon>Veillonellaceae</taxon>
        <taxon>Megasphaera</taxon>
    </lineage>
</organism>
<name>A0A0J6WP90_9FIRM</name>
<dbReference type="STRING" id="39029.BSR42_13320"/>
<dbReference type="Gene3D" id="3.40.50.300">
    <property type="entry name" value="P-loop containing nucleotide triphosphate hydrolases"/>
    <property type="match status" value="1"/>
</dbReference>
<dbReference type="RefSeq" id="WP_048515614.1">
    <property type="nucleotide sequence ID" value="NZ_FUXD01000092.1"/>
</dbReference>
<protein>
    <recommendedName>
        <fullName evidence="3">Rad50/SbcC-type AAA domain-containing protein</fullName>
    </recommendedName>
</protein>
<dbReference type="InterPro" id="IPR027417">
    <property type="entry name" value="P-loop_NTPase"/>
</dbReference>
<dbReference type="AlphaFoldDB" id="A0A0J6WP90"/>
<evidence type="ECO:0000313" key="1">
    <source>
        <dbReference type="EMBL" id="KMO85210.1"/>
    </source>
</evidence>
<evidence type="ECO:0000313" key="2">
    <source>
        <dbReference type="Proteomes" id="UP000036503"/>
    </source>
</evidence>
<sequence length="143" mass="15685">MNLLHKIKIENIKGKDVFEVTFVDLTANQPNIVVAPSGYGKSTIATAFEAAANGKMKISEKDLYQHNPDNHPKLEVELCGENAGTYVSTDTEGNISRNITLYTINSPLYAKITTRGFGRNVAATADLRVEQVVVYSRIPESLV</sequence>
<dbReference type="PATRIC" id="fig|1122219.3.peg.3493"/>
<evidence type="ECO:0008006" key="3">
    <source>
        <dbReference type="Google" id="ProtNLM"/>
    </source>
</evidence>
<dbReference type="EMBL" id="LEKT01000091">
    <property type="protein sequence ID" value="KMO85210.1"/>
    <property type="molecule type" value="Genomic_DNA"/>
</dbReference>
<gene>
    <name evidence="1" type="ORF">AB840_14845</name>
</gene>
<comment type="caution">
    <text evidence="1">The sequence shown here is derived from an EMBL/GenBank/DDBJ whole genome shotgun (WGS) entry which is preliminary data.</text>
</comment>
<dbReference type="InParanoid" id="A0A0J6WP90"/>